<evidence type="ECO:0000256" key="3">
    <source>
        <dbReference type="ARBA" id="ARBA00022475"/>
    </source>
</evidence>
<evidence type="ECO:0000256" key="1">
    <source>
        <dbReference type="ARBA" id="ARBA00004202"/>
    </source>
</evidence>
<dbReference type="InterPro" id="IPR027417">
    <property type="entry name" value="P-loop_NTPase"/>
</dbReference>
<evidence type="ECO:0000313" key="11">
    <source>
        <dbReference type="EMBL" id="EFW30217.1"/>
    </source>
</evidence>
<proteinExistence type="predicted"/>
<organism evidence="11 12">
    <name type="scientific">Selenomonas artemidis F0399</name>
    <dbReference type="NCBI Taxonomy" id="749551"/>
    <lineage>
        <taxon>Bacteria</taxon>
        <taxon>Bacillati</taxon>
        <taxon>Bacillota</taxon>
        <taxon>Negativicutes</taxon>
        <taxon>Selenomonadales</taxon>
        <taxon>Selenomonadaceae</taxon>
        <taxon>Selenomonas</taxon>
    </lineage>
</organism>
<dbReference type="GO" id="GO:0006826">
    <property type="term" value="P:iron ion transport"/>
    <property type="evidence" value="ECO:0007669"/>
    <property type="project" value="UniProtKB-KW"/>
</dbReference>
<evidence type="ECO:0000256" key="8">
    <source>
        <dbReference type="ARBA" id="ARBA00023065"/>
    </source>
</evidence>
<evidence type="ECO:0000256" key="4">
    <source>
        <dbReference type="ARBA" id="ARBA00022496"/>
    </source>
</evidence>
<dbReference type="PANTHER" id="PTHR42771:SF2">
    <property type="entry name" value="IRON(3+)-HYDROXAMATE IMPORT ATP-BINDING PROTEIN FHUC"/>
    <property type="match status" value="1"/>
</dbReference>
<keyword evidence="9" id="KW-0472">Membrane</keyword>
<dbReference type="AlphaFoldDB" id="E7N0K9"/>
<keyword evidence="7" id="KW-0408">Iron</keyword>
<evidence type="ECO:0000259" key="10">
    <source>
        <dbReference type="PROSITE" id="PS50893"/>
    </source>
</evidence>
<keyword evidence="6 11" id="KW-0067">ATP-binding</keyword>
<reference evidence="11 12" key="1">
    <citation type="submission" date="2010-08" db="EMBL/GenBank/DDBJ databases">
        <authorList>
            <person name="Weinstock G."/>
            <person name="Sodergren E."/>
            <person name="Clifton S."/>
            <person name="Fulton L."/>
            <person name="Fulton B."/>
            <person name="Courtney L."/>
            <person name="Fronick C."/>
            <person name="Harrison M."/>
            <person name="Strong C."/>
            <person name="Farmer C."/>
            <person name="Delahaunty K."/>
            <person name="Markovic C."/>
            <person name="Hall O."/>
            <person name="Minx P."/>
            <person name="Tomlinson C."/>
            <person name="Mitreva M."/>
            <person name="Hou S."/>
            <person name="Chen J."/>
            <person name="Wollam A."/>
            <person name="Pepin K.H."/>
            <person name="Johnson M."/>
            <person name="Bhonagiri V."/>
            <person name="Zhang X."/>
            <person name="Suruliraj S."/>
            <person name="Warren W."/>
            <person name="Chinwalla A."/>
            <person name="Mardis E.R."/>
            <person name="Wilson R.K."/>
        </authorList>
    </citation>
    <scope>NUCLEOTIDE SEQUENCE [LARGE SCALE GENOMIC DNA]</scope>
    <source>
        <strain evidence="11 12">F0399</strain>
    </source>
</reference>
<dbReference type="STRING" id="749551.HMPREF9555_00509"/>
<dbReference type="GO" id="GO:0005886">
    <property type="term" value="C:plasma membrane"/>
    <property type="evidence" value="ECO:0007669"/>
    <property type="project" value="UniProtKB-SubCell"/>
</dbReference>
<evidence type="ECO:0000256" key="6">
    <source>
        <dbReference type="ARBA" id="ARBA00022840"/>
    </source>
</evidence>
<dbReference type="InterPro" id="IPR051535">
    <property type="entry name" value="Siderophore_ABC-ATPase"/>
</dbReference>
<keyword evidence="5" id="KW-0547">Nucleotide-binding</keyword>
<dbReference type="Proteomes" id="UP000004633">
    <property type="component" value="Unassembled WGS sequence"/>
</dbReference>
<keyword evidence="2" id="KW-0813">Transport</keyword>
<evidence type="ECO:0000256" key="7">
    <source>
        <dbReference type="ARBA" id="ARBA00023004"/>
    </source>
</evidence>
<dbReference type="PROSITE" id="PS50893">
    <property type="entry name" value="ABC_TRANSPORTER_2"/>
    <property type="match status" value="1"/>
</dbReference>
<dbReference type="HOGENOM" id="CLU_000604_1_11_9"/>
<dbReference type="InterPro" id="IPR017871">
    <property type="entry name" value="ABC_transporter-like_CS"/>
</dbReference>
<evidence type="ECO:0000256" key="9">
    <source>
        <dbReference type="ARBA" id="ARBA00023136"/>
    </source>
</evidence>
<dbReference type="Pfam" id="PF00005">
    <property type="entry name" value="ABC_tran"/>
    <property type="match status" value="1"/>
</dbReference>
<dbReference type="GO" id="GO:0005524">
    <property type="term" value="F:ATP binding"/>
    <property type="evidence" value="ECO:0007669"/>
    <property type="project" value="UniProtKB-KW"/>
</dbReference>
<dbReference type="CDD" id="cd03214">
    <property type="entry name" value="ABC_Iron-Siderophores_B12_Hemin"/>
    <property type="match status" value="1"/>
</dbReference>
<dbReference type="PROSITE" id="PS00211">
    <property type="entry name" value="ABC_TRANSPORTER_1"/>
    <property type="match status" value="1"/>
</dbReference>
<dbReference type="EMBL" id="AECV01000005">
    <property type="protein sequence ID" value="EFW30217.1"/>
    <property type="molecule type" value="Genomic_DNA"/>
</dbReference>
<accession>E7N0K9</accession>
<keyword evidence="3" id="KW-1003">Cell membrane</keyword>
<dbReference type="Gene3D" id="3.40.50.300">
    <property type="entry name" value="P-loop containing nucleotide triphosphate hydrolases"/>
    <property type="match status" value="1"/>
</dbReference>
<dbReference type="GO" id="GO:0016887">
    <property type="term" value="F:ATP hydrolysis activity"/>
    <property type="evidence" value="ECO:0007669"/>
    <property type="project" value="InterPro"/>
</dbReference>
<comment type="caution">
    <text evidence="11">The sequence shown here is derived from an EMBL/GenBank/DDBJ whole genome shotgun (WGS) entry which is preliminary data.</text>
</comment>
<sequence length="266" mass="29065">MKLTIEHLKAGYDTAVIIEDLSLEIPEGKITALIGANGCGKSTLLKTICRIQAPLGGRVLLGGADVHTANPRELAKTIAILPQNPTAPEGLTVRELVSYGRAPHKTSFFSRTTKKDAEMIDWALAETDMTAFAQRPIGAMSGGQRQRAWIAMAIAQDTEILFLDEPTSFLDVAHQMEVLRLVKHLNEAYGKTVVMVLHELNQAARYADYLVGMCKGAILYCGTPAEVFHREMLRDVFGIDAEIMSDPRGGRPLCIPYFMNAGEHGA</sequence>
<dbReference type="SUPFAM" id="SSF52540">
    <property type="entry name" value="P-loop containing nucleoside triphosphate hydrolases"/>
    <property type="match status" value="1"/>
</dbReference>
<dbReference type="RefSeq" id="WP_009349190.1">
    <property type="nucleotide sequence ID" value="NZ_GL638130.1"/>
</dbReference>
<dbReference type="FunFam" id="3.40.50.300:FF:000134">
    <property type="entry name" value="Iron-enterobactin ABC transporter ATP-binding protein"/>
    <property type="match status" value="1"/>
</dbReference>
<keyword evidence="8" id="KW-0406">Ion transport</keyword>
<dbReference type="InterPro" id="IPR003439">
    <property type="entry name" value="ABC_transporter-like_ATP-bd"/>
</dbReference>
<protein>
    <submittedName>
        <fullName evidence="11">ABC transporter, ATP-binding protein</fullName>
    </submittedName>
</protein>
<dbReference type="SMART" id="SM00382">
    <property type="entry name" value="AAA"/>
    <property type="match status" value="1"/>
</dbReference>
<comment type="subcellular location">
    <subcellularLocation>
        <location evidence="1">Cell membrane</location>
        <topology evidence="1">Peripheral membrane protein</topology>
    </subcellularLocation>
</comment>
<dbReference type="InterPro" id="IPR003593">
    <property type="entry name" value="AAA+_ATPase"/>
</dbReference>
<feature type="domain" description="ABC transporter" evidence="10">
    <location>
        <begin position="3"/>
        <end position="240"/>
    </location>
</feature>
<evidence type="ECO:0000313" key="12">
    <source>
        <dbReference type="Proteomes" id="UP000004633"/>
    </source>
</evidence>
<gene>
    <name evidence="11" type="ORF">HMPREF9555_00509</name>
</gene>
<evidence type="ECO:0000256" key="2">
    <source>
        <dbReference type="ARBA" id="ARBA00022448"/>
    </source>
</evidence>
<keyword evidence="12" id="KW-1185">Reference proteome</keyword>
<evidence type="ECO:0000256" key="5">
    <source>
        <dbReference type="ARBA" id="ARBA00022741"/>
    </source>
</evidence>
<keyword evidence="4" id="KW-0410">Iron transport</keyword>
<name>E7N0K9_9FIRM</name>
<dbReference type="PANTHER" id="PTHR42771">
    <property type="entry name" value="IRON(3+)-HYDROXAMATE IMPORT ATP-BINDING PROTEIN FHUC"/>
    <property type="match status" value="1"/>
</dbReference>